<dbReference type="Pfam" id="PF13241">
    <property type="entry name" value="NAD_binding_7"/>
    <property type="match status" value="1"/>
</dbReference>
<dbReference type="GO" id="GO:0019354">
    <property type="term" value="P:siroheme biosynthetic process"/>
    <property type="evidence" value="ECO:0007669"/>
    <property type="project" value="UniProtKB-UniPathway"/>
</dbReference>
<comment type="pathway">
    <text evidence="1">Porphyrin-containing compound metabolism; siroheme biosynthesis; sirohydrochlorin from precorrin-2: step 1/1.</text>
</comment>
<dbReference type="Gene3D" id="1.10.3280.10">
    <property type="entry name" value="Siroheme synthase, domain 3"/>
    <property type="match status" value="1"/>
</dbReference>
<gene>
    <name evidence="8" type="ORF">Kpol_530p45</name>
</gene>
<dbReference type="KEGG" id="vpo:Kpol_530p45"/>
<name>A7TL19_VANPO</name>
<dbReference type="STRING" id="436907.A7TL19"/>
<dbReference type="Gene3D" id="3.40.50.720">
    <property type="entry name" value="NAD(P)-binding Rossmann-like Domain"/>
    <property type="match status" value="1"/>
</dbReference>
<dbReference type="PANTHER" id="PTHR35330">
    <property type="entry name" value="SIROHEME BIOSYNTHESIS PROTEIN MET8"/>
    <property type="match status" value="1"/>
</dbReference>
<evidence type="ECO:0000256" key="2">
    <source>
        <dbReference type="ARBA" id="ARBA00012400"/>
    </source>
</evidence>
<accession>A7TL19</accession>
<feature type="domain" description="Siroheme synthase central" evidence="7">
    <location>
        <begin position="167"/>
        <end position="190"/>
    </location>
</feature>
<dbReference type="EMBL" id="DS480411">
    <property type="protein sequence ID" value="EDO17075.1"/>
    <property type="molecule type" value="Genomic_DNA"/>
</dbReference>
<organism evidence="9">
    <name type="scientific">Vanderwaltozyma polyspora (strain ATCC 22028 / DSM 70294 / BCRC 21397 / CBS 2163 / NBRC 10782 / NRRL Y-8283 / UCD 57-17)</name>
    <name type="common">Kluyveromyces polysporus</name>
    <dbReference type="NCBI Taxonomy" id="436907"/>
    <lineage>
        <taxon>Eukaryota</taxon>
        <taxon>Fungi</taxon>
        <taxon>Dikarya</taxon>
        <taxon>Ascomycota</taxon>
        <taxon>Saccharomycotina</taxon>
        <taxon>Saccharomycetes</taxon>
        <taxon>Saccharomycetales</taxon>
        <taxon>Saccharomycetaceae</taxon>
        <taxon>Vanderwaltozyma</taxon>
    </lineage>
</organism>
<dbReference type="GO" id="GO:0043115">
    <property type="term" value="F:precorrin-2 dehydrogenase activity"/>
    <property type="evidence" value="ECO:0007669"/>
    <property type="project" value="UniProtKB-EC"/>
</dbReference>
<evidence type="ECO:0000259" key="7">
    <source>
        <dbReference type="Pfam" id="PF14824"/>
    </source>
</evidence>
<dbReference type="FunCoup" id="A7TL19">
    <property type="interactions" value="129"/>
</dbReference>
<dbReference type="EC" id="1.3.1.76" evidence="2"/>
<dbReference type="InterPro" id="IPR028162">
    <property type="entry name" value="Met8_C"/>
</dbReference>
<evidence type="ECO:0000256" key="3">
    <source>
        <dbReference type="ARBA" id="ARBA00023002"/>
    </source>
</evidence>
<dbReference type="AlphaFoldDB" id="A7TL19"/>
<dbReference type="InterPro" id="IPR036291">
    <property type="entry name" value="NAD(P)-bd_dom_sf"/>
</dbReference>
<keyword evidence="3" id="KW-0560">Oxidoreductase</keyword>
<keyword evidence="9" id="KW-1185">Reference proteome</keyword>
<proteinExistence type="predicted"/>
<dbReference type="SUPFAM" id="SSF75615">
    <property type="entry name" value="Siroheme synthase middle domains-like"/>
    <property type="match status" value="1"/>
</dbReference>
<dbReference type="InterPro" id="IPR028161">
    <property type="entry name" value="Met8-like"/>
</dbReference>
<dbReference type="OMA" id="PTGCKLT"/>
<dbReference type="OrthoDB" id="1721126at2759"/>
<evidence type="ECO:0000256" key="5">
    <source>
        <dbReference type="ARBA" id="ARBA00023244"/>
    </source>
</evidence>
<dbReference type="Proteomes" id="UP000000267">
    <property type="component" value="Unassembled WGS sequence"/>
</dbReference>
<evidence type="ECO:0000256" key="4">
    <source>
        <dbReference type="ARBA" id="ARBA00023027"/>
    </source>
</evidence>
<evidence type="ECO:0000313" key="8">
    <source>
        <dbReference type="EMBL" id="EDO17075.1"/>
    </source>
</evidence>
<dbReference type="InParanoid" id="A7TL19"/>
<dbReference type="GO" id="GO:0004325">
    <property type="term" value="F:ferrochelatase activity"/>
    <property type="evidence" value="ECO:0007669"/>
    <property type="project" value="EnsemblFungi"/>
</dbReference>
<reference evidence="8 9" key="1">
    <citation type="journal article" date="2007" name="Proc. Natl. Acad. Sci. U.S.A.">
        <title>Independent sorting-out of thousands of duplicated gene pairs in two yeast species descended from a whole-genome duplication.</title>
        <authorList>
            <person name="Scannell D.R."/>
            <person name="Frank A.C."/>
            <person name="Conant G.C."/>
            <person name="Byrne K.P."/>
            <person name="Woolfit M."/>
            <person name="Wolfe K.H."/>
        </authorList>
    </citation>
    <scope>NUCLEOTIDE SEQUENCE [LARGE SCALE GENOMIC DNA]</scope>
    <source>
        <strain evidence="9">ATCC 22028 / DSM 70294 / BCRC 21397 / CBS 2163 / NBRC 10782 / NRRL Y-8283 / UCD 57-17</strain>
    </source>
</reference>
<dbReference type="GeneID" id="5545267"/>
<dbReference type="Pfam" id="PF14823">
    <property type="entry name" value="Sirohm_synth_C"/>
    <property type="match status" value="1"/>
</dbReference>
<evidence type="ECO:0000313" key="9">
    <source>
        <dbReference type="Proteomes" id="UP000000267"/>
    </source>
</evidence>
<dbReference type="SUPFAM" id="SSF51735">
    <property type="entry name" value="NAD(P)-binding Rossmann-fold domains"/>
    <property type="match status" value="1"/>
</dbReference>
<dbReference type="PhylomeDB" id="A7TL19"/>
<dbReference type="Gene3D" id="3.30.160.110">
    <property type="entry name" value="Siroheme synthase, domain 2"/>
    <property type="match status" value="1"/>
</dbReference>
<dbReference type="RefSeq" id="XP_001644933.1">
    <property type="nucleotide sequence ID" value="XM_001644883.1"/>
</dbReference>
<sequence length="279" mass="31811">MVLSLQLAHRLEDKNVLLIGAGEVALTRLFKLVPTGCKVTLIAPEINAGIVDKFCPYIRDLDIDYDVEEEIIDPEWDLFKGKHAFKVIKSEFKESHLSMYKIDQDSGIAFIMTCIPNPELSEFIYHKSKELFGSQQMVNVADNPPLCDFYFGANLNLGSSIESNSTLQLLISSNGSSPRFTALIKNEIEKLLKDIDIESSVKKLGQLRTAIRNKSNTQQDLKYRMEWIKNMTDIFGTQHCHQININRVVDLYDTMYKNNKSLEFPSNKEMIELYTSPSS</sequence>
<protein>
    <recommendedName>
        <fullName evidence="2">precorrin-2 dehydrogenase</fullName>
        <ecNumber evidence="2">1.3.1.76</ecNumber>
    </recommendedName>
</protein>
<dbReference type="Pfam" id="PF14824">
    <property type="entry name" value="Sirohm_synth_M"/>
    <property type="match status" value="1"/>
</dbReference>
<keyword evidence="5" id="KW-0627">Porphyrin biosynthesis</keyword>
<dbReference type="PANTHER" id="PTHR35330:SF1">
    <property type="entry name" value="SIROHEME BIOSYNTHESIS PROTEIN MET8"/>
    <property type="match status" value="1"/>
</dbReference>
<evidence type="ECO:0000256" key="1">
    <source>
        <dbReference type="ARBA" id="ARBA00005010"/>
    </source>
</evidence>
<dbReference type="InterPro" id="IPR028281">
    <property type="entry name" value="Sirohaem_synthase_central"/>
</dbReference>
<dbReference type="HOGENOM" id="CLU_011276_8_5_1"/>
<evidence type="ECO:0000259" key="6">
    <source>
        <dbReference type="Pfam" id="PF14823"/>
    </source>
</evidence>
<keyword evidence="4" id="KW-0520">NAD</keyword>
<dbReference type="eggNOG" id="ENOG502RYIW">
    <property type="taxonomic scope" value="Eukaryota"/>
</dbReference>
<dbReference type="UniPathway" id="UPA00262">
    <property type="reaction ID" value="UER00222"/>
</dbReference>
<dbReference type="GO" id="GO:0000103">
    <property type="term" value="P:sulfate assimilation"/>
    <property type="evidence" value="ECO:0007669"/>
    <property type="project" value="EnsemblFungi"/>
</dbReference>
<feature type="domain" description="Siroheme biosynthesis protein Met8 C-terminal" evidence="6">
    <location>
        <begin position="196"/>
        <end position="261"/>
    </location>
</feature>